<dbReference type="GO" id="GO:0043130">
    <property type="term" value="F:ubiquitin binding"/>
    <property type="evidence" value="ECO:0007669"/>
    <property type="project" value="InterPro"/>
</dbReference>
<feature type="region of interest" description="Disordered" evidence="5">
    <location>
        <begin position="894"/>
        <end position="927"/>
    </location>
</feature>
<evidence type="ECO:0000256" key="4">
    <source>
        <dbReference type="PROSITE-ProRule" id="PRU00508"/>
    </source>
</evidence>
<comment type="caution">
    <text evidence="7">The sequence shown here is derived from an EMBL/GenBank/DDBJ whole genome shotgun (WGS) entry which is preliminary data.</text>
</comment>
<organism evidence="7 8">
    <name type="scientific">Cervus elaphus hippelaphus</name>
    <name type="common">European red deer</name>
    <dbReference type="NCBI Taxonomy" id="46360"/>
    <lineage>
        <taxon>Eukaryota</taxon>
        <taxon>Metazoa</taxon>
        <taxon>Chordata</taxon>
        <taxon>Craniata</taxon>
        <taxon>Vertebrata</taxon>
        <taxon>Euteleostomi</taxon>
        <taxon>Mammalia</taxon>
        <taxon>Eutheria</taxon>
        <taxon>Laurasiatheria</taxon>
        <taxon>Artiodactyla</taxon>
        <taxon>Ruminantia</taxon>
        <taxon>Pecora</taxon>
        <taxon>Cervidae</taxon>
        <taxon>Cervinae</taxon>
        <taxon>Cervus</taxon>
    </lineage>
</organism>
<evidence type="ECO:0000259" key="6">
    <source>
        <dbReference type="PROSITE" id="PS51157"/>
    </source>
</evidence>
<dbReference type="FunFam" id="2.130.10.30:FF:000007">
    <property type="entry name" value="E3 ubiquitin-protein ligase UBR5 isoform X2"/>
    <property type="match status" value="1"/>
</dbReference>
<dbReference type="InterPro" id="IPR009091">
    <property type="entry name" value="RCC1/BLIP-II"/>
</dbReference>
<dbReference type="GO" id="GO:0000209">
    <property type="term" value="P:protein polyubiquitination"/>
    <property type="evidence" value="ECO:0007669"/>
    <property type="project" value="TreeGrafter"/>
</dbReference>
<keyword evidence="2" id="KW-0863">Zinc-finger</keyword>
<evidence type="ECO:0000313" key="8">
    <source>
        <dbReference type="Proteomes" id="UP000242450"/>
    </source>
</evidence>
<dbReference type="GO" id="GO:0005634">
    <property type="term" value="C:nucleus"/>
    <property type="evidence" value="ECO:0007669"/>
    <property type="project" value="TreeGrafter"/>
</dbReference>
<feature type="compositionally biased region" description="Pro residues" evidence="5">
    <location>
        <begin position="912"/>
        <end position="927"/>
    </location>
</feature>
<dbReference type="CDD" id="cd14423">
    <property type="entry name" value="CUE_UBR5"/>
    <property type="match status" value="1"/>
</dbReference>
<sequence>SKLNSSSGAGRTSRPGRTSDSPWFLSGSETLGRLAGNTLGSRWSSGVGGSGGGSSGRSSAGARDSRRQTRVIRTGRDRGSGLLGSQPQPVIPASVIPEELISQAQVVLQGKSRSVIIRELQRTNLDVNLAVNNLLSRDDEDGDDGDDTASESYLPGEDLMSLLDADIHSAHPSVIIDADAMFSEDISYFGYPSFRRSSLSRLGSSRERDSELLRERESVLRLRERRWLDGASFDNERGSTSKEGEPNLDKKNTPVQSPVSLGEDLQWWPDKDGTKFICIGALYSELLAVSSKGELYQWKWSESEPYRNTQNPSLHHPRATFLGLTNEKIVLLSANSIRATVATENNKVATWVDETLSSVASKLEHTAQTYSELQGERIVSLHCCALYTGVVPFSQRKKMLEKARAKNKKPKSSAGISSMPNITVGTQVCLRNNPLYHAGAVAFSISAGIPKVGVLMESVWNMNDSCRFQLRSPESLKSMDKASKTTEANKPESKQEPVKTEMGPPPSPASTCSDASSIASSASMPYKRRRSTPAPKEEEKVNEEQWSLREVVFVEDVKNVPVGKVLKVDGAYVAVKFPGTSSNTNCQSSSGSDADPSSLLQDCRLLRIDELQVVKTGGTPKVPDCFQRTPKKLCIPEKTEILAVNVDSKGVHAVLKTGNWVRYCIFDLATGKAEQENNFPTSSIAFLGQNERNVAIFTAGQESPIILRDGNGTIYPMAKDCMGGIRDPDWLDLPPISSLGMGVHSLINLPANSTIKKKAAIIIMAVEKQTLMQHILRCDYEACRQYLMNLEQAVVLEQNLQVLQTFISHRCDGNRNILHACVSVCFPTSNKETKEEEEAERSERNTFAERLSAVEAIANAISVVSSNGPGNRAGSSSSRSLRLREMMRRSLRAAGLGRHEAGASSSDHQDPVSPPIAPPSWVPDPPAMDPDGDIDFILAPAVGSLTTAATGTGQGPSTSTIPGPSTEPAVVESKDRKANAHFILKLLCDSVVLQPYLRELLSAKDARGMTPFMSAVSGRAYPAAITILETAQKIAKAEVSSSEKEEDVFMGMVCPSGTNPDDSPLYVLCCNDTCSFTWTGAEHINQDIFECRTCGLLESLCCCTECARVCHKGHDCKLKRTSPTAYCDCWEKCKCKTLIAGQKSARLDLLYRLLTATNLTVARQTVEHCHYRPPRIREDRNRKTASPEDSDMPDHDLEPPRFAQLALERVLQDWNALKSMIMFGSQENKDPLSASSRIGHLLPEEQVYLNQQSGTIRLDCFTHCLIVKCTADILLLDTLLGTLVKELQNNYTPGRREEAIAVTMRFLRSVARVFVILSVEMASSKKKNNFIPQPIGKCKRVFQALLPYAVEELCNVAESLIVPVRMGIARPTAPFTLASTSIDAMQGSEELFSVEPLPPRPSSDQSSSSAGLIYIDPSNLRRSGTISTSAAAAAAALEASNASSYLTSASSLARAYSIVIRQISDLMGLIPKYNHLVYSQIPAAVKLTYQDAVNLQNYVEEKLIPTWNWMVSIMDSTEAQLRYGSALASAGDPGHPNHPLHASQNSARRERMTAREEASLRTLEGRRRATLLSARQGMMSARGDFLNYALSLMRSHNDEHSDVLPVLDVCSLKHVAYVFQALIYWIKAMNQQTTLDTPQLERKRTRELLELGIDNEDSEHENDDDTNQSATLNDKDDDSLPAETGQSHPFFRRSDSMTFLGCIPPNPFEVPLAEAIPLADQPHLLQPNARKEDLFGRPSQGLYSSSASSGKCLMEVTVDRNCLEVR</sequence>
<feature type="compositionally biased region" description="Acidic residues" evidence="5">
    <location>
        <begin position="1653"/>
        <end position="1666"/>
    </location>
</feature>
<protein>
    <submittedName>
        <fullName evidence="7">UBR5</fullName>
    </submittedName>
</protein>
<keyword evidence="3" id="KW-0862">Zinc</keyword>
<keyword evidence="8" id="KW-1185">Reference proteome</keyword>
<dbReference type="PANTHER" id="PTHR46276:SF1">
    <property type="entry name" value="E3 UBIQUITIN-PROTEIN LIGASE UBR5"/>
    <property type="match status" value="1"/>
</dbReference>
<feature type="region of interest" description="Disordered" evidence="5">
    <location>
        <begin position="1"/>
        <end position="86"/>
    </location>
</feature>
<dbReference type="CDD" id="cd19675">
    <property type="entry name" value="UBR-box_UBR5"/>
    <property type="match status" value="1"/>
</dbReference>
<reference evidence="7 8" key="1">
    <citation type="journal article" date="2018" name="Mol. Genet. Genomics">
        <title>The red deer Cervus elaphus genome CerEla1.0: sequencing, annotating, genes, and chromosomes.</title>
        <authorList>
            <person name="Bana N.A."/>
            <person name="Nyiri A."/>
            <person name="Nagy J."/>
            <person name="Frank K."/>
            <person name="Nagy T."/>
            <person name="Steger V."/>
            <person name="Schiller M."/>
            <person name="Lakatos P."/>
            <person name="Sugar L."/>
            <person name="Horn P."/>
            <person name="Barta E."/>
            <person name="Orosz L."/>
        </authorList>
    </citation>
    <scope>NUCLEOTIDE SEQUENCE [LARGE SCALE GENOMIC DNA]</scope>
    <source>
        <strain evidence="7">Hungarian</strain>
    </source>
</reference>
<dbReference type="GO" id="GO:0005737">
    <property type="term" value="C:cytoplasm"/>
    <property type="evidence" value="ECO:0007669"/>
    <property type="project" value="TreeGrafter"/>
</dbReference>
<evidence type="ECO:0000256" key="3">
    <source>
        <dbReference type="ARBA" id="ARBA00022833"/>
    </source>
</evidence>
<feature type="non-terminal residue" evidence="7">
    <location>
        <position position="1766"/>
    </location>
</feature>
<feature type="zinc finger region" description="UBR-type" evidence="4">
    <location>
        <begin position="1072"/>
        <end position="1140"/>
    </location>
</feature>
<dbReference type="GO" id="GO:0034450">
    <property type="term" value="F:ubiquitin-ubiquitin ligase activity"/>
    <property type="evidence" value="ECO:0007669"/>
    <property type="project" value="TreeGrafter"/>
</dbReference>
<feature type="domain" description="UBR-type" evidence="6">
    <location>
        <begin position="1072"/>
        <end position="1140"/>
    </location>
</feature>
<dbReference type="EMBL" id="MKHE01000021">
    <property type="protein sequence ID" value="OWK04097.1"/>
    <property type="molecule type" value="Genomic_DNA"/>
</dbReference>
<dbReference type="FunFam" id="1.10.8.10:FF:000009">
    <property type="entry name" value="Putative E3 ubiquitin-protein ligase UBR5"/>
    <property type="match status" value="1"/>
</dbReference>
<feature type="compositionally biased region" description="Gly residues" evidence="5">
    <location>
        <begin position="46"/>
        <end position="55"/>
    </location>
</feature>
<feature type="region of interest" description="Disordered" evidence="5">
    <location>
        <begin position="1527"/>
        <end position="1559"/>
    </location>
</feature>
<feature type="region of interest" description="Disordered" evidence="5">
    <location>
        <begin position="948"/>
        <end position="969"/>
    </location>
</feature>
<feature type="compositionally biased region" description="Basic and acidic residues" evidence="5">
    <location>
        <begin position="233"/>
        <end position="252"/>
    </location>
</feature>
<dbReference type="Proteomes" id="UP000242450">
    <property type="component" value="Chromosome 21"/>
</dbReference>
<dbReference type="InterPro" id="IPR047503">
    <property type="entry name" value="UBR-box_UBR5"/>
</dbReference>
<feature type="region of interest" description="Disordered" evidence="5">
    <location>
        <begin position="1177"/>
        <end position="1196"/>
    </location>
</feature>
<feature type="compositionally biased region" description="Polar residues" evidence="5">
    <location>
        <begin position="1"/>
        <end position="21"/>
    </location>
</feature>
<feature type="compositionally biased region" description="Low complexity" evidence="5">
    <location>
        <begin position="509"/>
        <end position="523"/>
    </location>
</feature>
<dbReference type="GO" id="GO:0008270">
    <property type="term" value="F:zinc ion binding"/>
    <property type="evidence" value="ECO:0007669"/>
    <property type="project" value="UniProtKB-KW"/>
</dbReference>
<dbReference type="Gene3D" id="1.10.8.10">
    <property type="entry name" value="DNA helicase RuvA subunit, C-terminal domain"/>
    <property type="match status" value="1"/>
</dbReference>
<feature type="non-terminal residue" evidence="7">
    <location>
        <position position="1"/>
    </location>
</feature>
<dbReference type="GO" id="GO:0090263">
    <property type="term" value="P:positive regulation of canonical Wnt signaling pathway"/>
    <property type="evidence" value="ECO:0007669"/>
    <property type="project" value="TreeGrafter"/>
</dbReference>
<evidence type="ECO:0000313" key="7">
    <source>
        <dbReference type="EMBL" id="OWK04097.1"/>
    </source>
</evidence>
<name>A0A212CDN9_CEREH</name>
<feature type="region of interest" description="Disordered" evidence="5">
    <location>
        <begin position="471"/>
        <end position="543"/>
    </location>
</feature>
<evidence type="ECO:0000256" key="5">
    <source>
        <dbReference type="SAM" id="MobiDB-lite"/>
    </source>
</evidence>
<evidence type="ECO:0000256" key="2">
    <source>
        <dbReference type="ARBA" id="ARBA00022771"/>
    </source>
</evidence>
<feature type="compositionally biased region" description="Polar residues" evidence="5">
    <location>
        <begin position="948"/>
        <end position="963"/>
    </location>
</feature>
<feature type="region of interest" description="Disordered" evidence="5">
    <location>
        <begin position="233"/>
        <end position="257"/>
    </location>
</feature>
<feature type="compositionally biased region" description="Basic and acidic residues" evidence="5">
    <location>
        <begin position="477"/>
        <end position="499"/>
    </location>
</feature>
<dbReference type="InterPro" id="IPR003126">
    <property type="entry name" value="Znf_UBR"/>
</dbReference>
<keyword evidence="1" id="KW-0479">Metal-binding</keyword>
<dbReference type="Pfam" id="PF11547">
    <property type="entry name" value="E3_UbLigase_EDD"/>
    <property type="match status" value="1"/>
</dbReference>
<evidence type="ECO:0000256" key="1">
    <source>
        <dbReference type="ARBA" id="ARBA00022723"/>
    </source>
</evidence>
<gene>
    <name evidence="7" type="ORF">Celaphus_00016396</name>
</gene>
<dbReference type="PANTHER" id="PTHR46276">
    <property type="entry name" value="E3 UBIQUITIN-PROTEIN LIGASE UBR5"/>
    <property type="match status" value="1"/>
</dbReference>
<feature type="region of interest" description="Disordered" evidence="5">
    <location>
        <begin position="1652"/>
        <end position="1691"/>
    </location>
</feature>
<dbReference type="PROSITE" id="PS51157">
    <property type="entry name" value="ZF_UBR"/>
    <property type="match status" value="1"/>
</dbReference>
<dbReference type="InterPro" id="IPR024725">
    <property type="entry name" value="UBR5_UBA"/>
</dbReference>
<accession>A0A212CDN9</accession>
<dbReference type="SUPFAM" id="SSF50985">
    <property type="entry name" value="RCC1/BLIP-II"/>
    <property type="match status" value="1"/>
</dbReference>
<dbReference type="OrthoDB" id="298098at2759"/>
<dbReference type="SMART" id="SM00396">
    <property type="entry name" value="ZnF_UBR1"/>
    <property type="match status" value="1"/>
</dbReference>
<feature type="compositionally biased region" description="Basic and acidic residues" evidence="5">
    <location>
        <begin position="1547"/>
        <end position="1559"/>
    </location>
</feature>
<proteinExistence type="predicted"/>